<dbReference type="Pfam" id="PF00027">
    <property type="entry name" value="cNMP_binding"/>
    <property type="match status" value="1"/>
</dbReference>
<dbReference type="InterPro" id="IPR000595">
    <property type="entry name" value="cNMP-bd_dom"/>
</dbReference>
<comment type="caution">
    <text evidence="3">The sequence shown here is derived from an EMBL/GenBank/DDBJ whole genome shotgun (WGS) entry which is preliminary data.</text>
</comment>
<reference evidence="3 4" key="1">
    <citation type="submission" date="2018-11" db="EMBL/GenBank/DDBJ databases">
        <title>Bradyrhizobium sp. nov., isolated from effective nodules of peanut in China.</title>
        <authorList>
            <person name="Li Y."/>
        </authorList>
    </citation>
    <scope>NUCLEOTIDE SEQUENCE [LARGE SCALE GENOMIC DNA]</scope>
    <source>
        <strain evidence="3 4">CCBAU 51770</strain>
    </source>
</reference>
<dbReference type="InterPro" id="IPR014710">
    <property type="entry name" value="RmlC-like_jellyroll"/>
</dbReference>
<dbReference type="RefSeq" id="WP_128956142.1">
    <property type="nucleotide sequence ID" value="NZ_RKMK01000015.1"/>
</dbReference>
<dbReference type="Gene3D" id="2.60.120.10">
    <property type="entry name" value="Jelly Rolls"/>
    <property type="match status" value="1"/>
</dbReference>
<dbReference type="SUPFAM" id="SSF51206">
    <property type="entry name" value="cAMP-binding domain-like"/>
    <property type="match status" value="1"/>
</dbReference>
<feature type="compositionally biased region" description="Polar residues" evidence="1">
    <location>
        <begin position="1"/>
        <end position="10"/>
    </location>
</feature>
<proteinExistence type="predicted"/>
<sequence length="127" mass="13601">MHAQAASFTETGRHPTSVLRGQPHRRGPFGIIARPKRLTRNSDIYREDEAAQYLYQVASGAVRAYNILEDGRDQNGAFYLPGDSFGLEAGDSHISSVAAAKDTEFGLGSLANGRNASSLDVPPGTPL</sequence>
<name>A0A4Q0QMP3_9BRAD</name>
<evidence type="ECO:0000313" key="4">
    <source>
        <dbReference type="Proteomes" id="UP000290174"/>
    </source>
</evidence>
<dbReference type="InterPro" id="IPR018490">
    <property type="entry name" value="cNMP-bd_dom_sf"/>
</dbReference>
<dbReference type="EMBL" id="RKMK01000015">
    <property type="protein sequence ID" value="RXG95736.1"/>
    <property type="molecule type" value="Genomic_DNA"/>
</dbReference>
<evidence type="ECO:0000313" key="3">
    <source>
        <dbReference type="EMBL" id="RXG95736.1"/>
    </source>
</evidence>
<feature type="region of interest" description="Disordered" evidence="1">
    <location>
        <begin position="1"/>
        <end position="29"/>
    </location>
</feature>
<dbReference type="Proteomes" id="UP000290174">
    <property type="component" value="Unassembled WGS sequence"/>
</dbReference>
<accession>A0A4Q0QMP3</accession>
<dbReference type="AlphaFoldDB" id="A0A4Q0QMP3"/>
<dbReference type="CDD" id="cd00038">
    <property type="entry name" value="CAP_ED"/>
    <property type="match status" value="1"/>
</dbReference>
<evidence type="ECO:0000259" key="2">
    <source>
        <dbReference type="Pfam" id="PF00027"/>
    </source>
</evidence>
<feature type="domain" description="Cyclic nucleotide-binding" evidence="2">
    <location>
        <begin position="36"/>
        <end position="104"/>
    </location>
</feature>
<protein>
    <recommendedName>
        <fullName evidence="2">Cyclic nucleotide-binding domain-containing protein</fullName>
    </recommendedName>
</protein>
<gene>
    <name evidence="3" type="ORF">EAS61_17885</name>
</gene>
<evidence type="ECO:0000256" key="1">
    <source>
        <dbReference type="SAM" id="MobiDB-lite"/>
    </source>
</evidence>
<organism evidence="3 4">
    <name type="scientific">Bradyrhizobium zhanjiangense</name>
    <dbReference type="NCBI Taxonomy" id="1325107"/>
    <lineage>
        <taxon>Bacteria</taxon>
        <taxon>Pseudomonadati</taxon>
        <taxon>Pseudomonadota</taxon>
        <taxon>Alphaproteobacteria</taxon>
        <taxon>Hyphomicrobiales</taxon>
        <taxon>Nitrobacteraceae</taxon>
        <taxon>Bradyrhizobium</taxon>
    </lineage>
</organism>